<organism evidence="3 4">
    <name type="scientific">Syntrophus gentianae</name>
    <dbReference type="NCBI Taxonomy" id="43775"/>
    <lineage>
        <taxon>Bacteria</taxon>
        <taxon>Pseudomonadati</taxon>
        <taxon>Thermodesulfobacteriota</taxon>
        <taxon>Syntrophia</taxon>
        <taxon>Syntrophales</taxon>
        <taxon>Syntrophaceae</taxon>
        <taxon>Syntrophus</taxon>
    </lineage>
</organism>
<keyword evidence="4" id="KW-1185">Reference proteome</keyword>
<dbReference type="STRING" id="43775.SAMN04489760_12136"/>
<keyword evidence="3" id="KW-0966">Cell projection</keyword>
<dbReference type="RefSeq" id="WP_093884124.1">
    <property type="nucleotide sequence ID" value="NZ_FOBS01000021.1"/>
</dbReference>
<sequence>MSLSDISLSSGMRSNLLSLQNTSELLDRTQNRLSTGKKVNTAIDNPVSFFAAQSLNSRASKIESLKDSMGQAIETVTAADKGITAINSMIEQAKAVAQSALSADNAEGTDGVSFVVTASSLSTSDTIAIGGLTLTAGTDFDIGTGSTADTDTAEAIVAAINASSTLSSAGYVASIDEDDNNNVVIRKAYTDLTTSSVTASANFGTEALVDKQDTELTNLQEQYNELLTQITELAEDSGYKGKNLLSDDDLAVKFEGNTLTVEGFDASATGLGISEIADSMEWRLHGTTTMESSLNELDDALDTLAMNSSKLSSNLSIITTREDFSTNMVNTLTEGSDALTLADTNEEGANMLMLQTRQSLATTALSLSAQAAQSVLKLF</sequence>
<dbReference type="Pfam" id="PF00669">
    <property type="entry name" value="Flagellin_N"/>
    <property type="match status" value="1"/>
</dbReference>
<evidence type="ECO:0000256" key="1">
    <source>
        <dbReference type="SAM" id="Coils"/>
    </source>
</evidence>
<dbReference type="OrthoDB" id="9808068at2"/>
<feature type="domain" description="Flagellin N-terminal" evidence="2">
    <location>
        <begin position="15"/>
        <end position="101"/>
    </location>
</feature>
<proteinExistence type="predicted"/>
<dbReference type="GO" id="GO:0005198">
    <property type="term" value="F:structural molecule activity"/>
    <property type="evidence" value="ECO:0007669"/>
    <property type="project" value="InterPro"/>
</dbReference>
<accession>A0A1H7ZA00</accession>
<gene>
    <name evidence="3" type="ORF">SAMN04489760_12136</name>
</gene>
<evidence type="ECO:0000313" key="4">
    <source>
        <dbReference type="Proteomes" id="UP000198744"/>
    </source>
</evidence>
<dbReference type="InterPro" id="IPR001029">
    <property type="entry name" value="Flagellin_N"/>
</dbReference>
<reference evidence="3 4" key="1">
    <citation type="submission" date="2016-10" db="EMBL/GenBank/DDBJ databases">
        <authorList>
            <person name="de Groot N.N."/>
        </authorList>
    </citation>
    <scope>NUCLEOTIDE SEQUENCE [LARGE SCALE GENOMIC DNA]</scope>
    <source>
        <strain evidence="3 4">DSM 8423</strain>
    </source>
</reference>
<name>A0A1H7ZA00_9BACT</name>
<dbReference type="AlphaFoldDB" id="A0A1H7ZA00"/>
<dbReference type="Proteomes" id="UP000198744">
    <property type="component" value="Unassembled WGS sequence"/>
</dbReference>
<dbReference type="EMBL" id="FOBS01000021">
    <property type="protein sequence ID" value="SEM55061.1"/>
    <property type="molecule type" value="Genomic_DNA"/>
</dbReference>
<evidence type="ECO:0000313" key="3">
    <source>
        <dbReference type="EMBL" id="SEM55061.1"/>
    </source>
</evidence>
<evidence type="ECO:0000259" key="2">
    <source>
        <dbReference type="Pfam" id="PF00669"/>
    </source>
</evidence>
<protein>
    <submittedName>
        <fullName evidence="3">Flagellin FlgL</fullName>
    </submittedName>
</protein>
<keyword evidence="3" id="KW-0282">Flagellum</keyword>
<keyword evidence="3" id="KW-0969">Cilium</keyword>
<dbReference type="Gene3D" id="1.20.1330.10">
    <property type="entry name" value="f41 fragment of flagellin, N-terminal domain"/>
    <property type="match status" value="1"/>
</dbReference>
<dbReference type="SUPFAM" id="SSF64518">
    <property type="entry name" value="Phase 1 flagellin"/>
    <property type="match status" value="2"/>
</dbReference>
<keyword evidence="1" id="KW-0175">Coiled coil</keyword>
<feature type="coiled-coil region" evidence="1">
    <location>
        <begin position="209"/>
        <end position="236"/>
    </location>
</feature>